<protein>
    <submittedName>
        <fullName evidence="2">HDC05188</fullName>
    </submittedName>
</protein>
<reference evidence="2" key="1">
    <citation type="journal article" date="2003" name="Genome Biol.">
        <title>An integrated gene annotation and transcriptional profiling approach towards the full gene content of the Drosophila genome.</title>
        <authorList>
            <person name="Hild M."/>
            <person name="Beckmann B."/>
            <person name="Haas S.A."/>
            <person name="Koch B."/>
            <person name="Solovyev V."/>
            <person name="Busold C."/>
            <person name="Fellenberg K."/>
            <person name="Boutros M."/>
            <person name="Vingron M."/>
            <person name="Sauer F."/>
            <person name="Hoheisel J.D."/>
            <person name="Paro R."/>
        </authorList>
    </citation>
    <scope>NUCLEOTIDE SEQUENCE</scope>
</reference>
<gene>
    <name evidence="2" type="ORF">HDC05188</name>
</gene>
<proteinExistence type="predicted"/>
<dbReference type="AlphaFoldDB" id="Q6IGU2"/>
<sequence>MHCIDTFSTRMPMREGRWDLRDRWDRLNRWKRRRQQGSKVELRGGESKQSLDSGKNVAQ</sequence>
<organism evidence="2">
    <name type="scientific">Drosophila melanogaster</name>
    <name type="common">Fruit fly</name>
    <dbReference type="NCBI Taxonomy" id="7227"/>
    <lineage>
        <taxon>Eukaryota</taxon>
        <taxon>Metazoa</taxon>
        <taxon>Ecdysozoa</taxon>
        <taxon>Arthropoda</taxon>
        <taxon>Hexapoda</taxon>
        <taxon>Insecta</taxon>
        <taxon>Pterygota</taxon>
        <taxon>Neoptera</taxon>
        <taxon>Endopterygota</taxon>
        <taxon>Diptera</taxon>
        <taxon>Brachycera</taxon>
        <taxon>Muscomorpha</taxon>
        <taxon>Ephydroidea</taxon>
        <taxon>Drosophilidae</taxon>
        <taxon>Drosophila</taxon>
        <taxon>Sophophora</taxon>
    </lineage>
</organism>
<accession>Q6IGU2</accession>
<feature type="region of interest" description="Disordered" evidence="1">
    <location>
        <begin position="34"/>
        <end position="59"/>
    </location>
</feature>
<dbReference type="EMBL" id="BK003674">
    <property type="protein sequence ID" value="DAA02372.1"/>
    <property type="molecule type" value="Genomic_DNA"/>
</dbReference>
<feature type="compositionally biased region" description="Polar residues" evidence="1">
    <location>
        <begin position="47"/>
        <end position="59"/>
    </location>
</feature>
<name>Q6IGU2_DROME</name>
<evidence type="ECO:0000313" key="2">
    <source>
        <dbReference type="EMBL" id="DAA02372.1"/>
    </source>
</evidence>
<evidence type="ECO:0000256" key="1">
    <source>
        <dbReference type="SAM" id="MobiDB-lite"/>
    </source>
</evidence>